<proteinExistence type="predicted"/>
<evidence type="ECO:0000256" key="1">
    <source>
        <dbReference type="SAM" id="MobiDB-lite"/>
    </source>
</evidence>
<dbReference type="EMBL" id="BSYO01000005">
    <property type="protein sequence ID" value="GMH04791.1"/>
    <property type="molecule type" value="Genomic_DNA"/>
</dbReference>
<name>A0AAD3S5W7_NEPGR</name>
<keyword evidence="3" id="KW-1185">Reference proteome</keyword>
<feature type="region of interest" description="Disordered" evidence="1">
    <location>
        <begin position="53"/>
        <end position="73"/>
    </location>
</feature>
<gene>
    <name evidence="2" type="ORF">Nepgr_006631</name>
</gene>
<dbReference type="AlphaFoldDB" id="A0AAD3S5W7"/>
<dbReference type="Proteomes" id="UP001279734">
    <property type="component" value="Unassembled WGS sequence"/>
</dbReference>
<evidence type="ECO:0000313" key="2">
    <source>
        <dbReference type="EMBL" id="GMH04791.1"/>
    </source>
</evidence>
<comment type="caution">
    <text evidence="2">The sequence shown here is derived from an EMBL/GenBank/DDBJ whole genome shotgun (WGS) entry which is preliminary data.</text>
</comment>
<sequence>MPSINHCPQGGLCEDGISLVPCVILEPTPSVLPLNLQLDDRPPAEVEFIDSLASSSSPSPHAGPANQLRKAPDIASHDRRLSSFVEVLNRGLGATSEGFLIADLEASPDLALIPLIIVAGLLVMDLWPELWAAFWSEAVWNHFLY</sequence>
<evidence type="ECO:0000313" key="3">
    <source>
        <dbReference type="Proteomes" id="UP001279734"/>
    </source>
</evidence>
<feature type="compositionally biased region" description="Low complexity" evidence="1">
    <location>
        <begin position="53"/>
        <end position="65"/>
    </location>
</feature>
<organism evidence="2 3">
    <name type="scientific">Nepenthes gracilis</name>
    <name type="common">Slender pitcher plant</name>
    <dbReference type="NCBI Taxonomy" id="150966"/>
    <lineage>
        <taxon>Eukaryota</taxon>
        <taxon>Viridiplantae</taxon>
        <taxon>Streptophyta</taxon>
        <taxon>Embryophyta</taxon>
        <taxon>Tracheophyta</taxon>
        <taxon>Spermatophyta</taxon>
        <taxon>Magnoliopsida</taxon>
        <taxon>eudicotyledons</taxon>
        <taxon>Gunneridae</taxon>
        <taxon>Pentapetalae</taxon>
        <taxon>Caryophyllales</taxon>
        <taxon>Nepenthaceae</taxon>
        <taxon>Nepenthes</taxon>
    </lineage>
</organism>
<accession>A0AAD3S5W7</accession>
<reference evidence="2" key="1">
    <citation type="submission" date="2023-05" db="EMBL/GenBank/DDBJ databases">
        <title>Nepenthes gracilis genome sequencing.</title>
        <authorList>
            <person name="Fukushima K."/>
        </authorList>
    </citation>
    <scope>NUCLEOTIDE SEQUENCE</scope>
    <source>
        <strain evidence="2">SING2019-196</strain>
    </source>
</reference>
<protein>
    <submittedName>
        <fullName evidence="2">Uncharacterized protein</fullName>
    </submittedName>
</protein>